<reference evidence="4" key="1">
    <citation type="journal article" date="2008" name="PLoS ONE">
        <title>Survival in nuclear waste, extreme resistance, and potential applications gleaned from the genome sequence of Kineococcus radiotolerans SRS30216.</title>
        <authorList>
            <person name="Bagwell C.E."/>
            <person name="Bhat S."/>
            <person name="Hawkins G.M."/>
            <person name="Smith B.W."/>
            <person name="Biswas T."/>
            <person name="Hoover T.R."/>
            <person name="Saunders E."/>
            <person name="Han C.S."/>
            <person name="Tsodikov O.V."/>
            <person name="Shimkets L.J."/>
        </authorList>
    </citation>
    <scope>NUCLEOTIDE SEQUENCE [LARGE SCALE GENOMIC DNA]</scope>
    <source>
        <strain evidence="4">ATCC BAA-149 / DSM 14245 / SRS30216</strain>
    </source>
</reference>
<evidence type="ECO:0000256" key="1">
    <source>
        <dbReference type="SAM" id="MobiDB-lite"/>
    </source>
</evidence>
<gene>
    <name evidence="3" type="ordered locus">Krad_3748</name>
</gene>
<dbReference type="InterPro" id="IPR011044">
    <property type="entry name" value="Quino_amine_DH_bsu"/>
</dbReference>
<dbReference type="InterPro" id="IPR047697">
    <property type="entry name" value="AztD-like"/>
</dbReference>
<dbReference type="HOGENOM" id="CLU_043135_0_0_11"/>
<name>A6WEH2_KINRD</name>
<proteinExistence type="predicted"/>
<keyword evidence="4" id="KW-1185">Reference proteome</keyword>
<dbReference type="InterPro" id="IPR015943">
    <property type="entry name" value="WD40/YVTN_repeat-like_dom_sf"/>
</dbReference>
<dbReference type="NCBIfam" id="NF038015">
    <property type="entry name" value="AztD"/>
    <property type="match status" value="1"/>
</dbReference>
<dbReference type="EMBL" id="CP000750">
    <property type="protein sequence ID" value="ABS05211.1"/>
    <property type="molecule type" value="Genomic_DNA"/>
</dbReference>
<dbReference type="eggNOG" id="COG3391">
    <property type="taxonomic scope" value="Bacteria"/>
</dbReference>
<evidence type="ECO:0000256" key="2">
    <source>
        <dbReference type="SAM" id="SignalP"/>
    </source>
</evidence>
<feature type="signal peptide" evidence="2">
    <location>
        <begin position="1"/>
        <end position="41"/>
    </location>
</feature>
<feature type="region of interest" description="Disordered" evidence="1">
    <location>
        <begin position="37"/>
        <end position="57"/>
    </location>
</feature>
<dbReference type="SUPFAM" id="SSF50969">
    <property type="entry name" value="YVTN repeat-like/Quinoprotein amine dehydrogenase"/>
    <property type="match status" value="1"/>
</dbReference>
<feature type="chain" id="PRO_5002702031" evidence="2">
    <location>
        <begin position="42"/>
        <end position="434"/>
    </location>
</feature>
<keyword evidence="2" id="KW-0732">Signal</keyword>
<protein>
    <submittedName>
        <fullName evidence="3">Secreted protein</fullName>
    </submittedName>
</protein>
<organism evidence="3 4">
    <name type="scientific">Kineococcus radiotolerans (strain ATCC BAA-149 / DSM 14245 / SRS30216)</name>
    <dbReference type="NCBI Taxonomy" id="266940"/>
    <lineage>
        <taxon>Bacteria</taxon>
        <taxon>Bacillati</taxon>
        <taxon>Actinomycetota</taxon>
        <taxon>Actinomycetes</taxon>
        <taxon>Kineosporiales</taxon>
        <taxon>Kineosporiaceae</taxon>
        <taxon>Kineococcus</taxon>
    </lineage>
</organism>
<dbReference type="Proteomes" id="UP000001116">
    <property type="component" value="Chromosome"/>
</dbReference>
<accession>A6WEH2</accession>
<sequence>MLASPRPQPPTRLEERTVRRSPLLALPLTAALLTSCGGSSAEEPAAPATSSATERPATEVAAAAPRVAVTYDGGVQVLDAATFEVLADLPFDGFTRLNPAGDGRHVVVSATGGFHVVDAGAWSEPHGDHAHHYTGEPHDTGVVYGAEEPGHVVRHAGRTTLFDDGTGHVVSFDSEHVGHDAVAEGEAREHTTPAAHHGVAVERSDGTLVVTEGTEEARTGIRILDAQDREIAANDQCPNTHGETVAADETVVIGCSDGVLVVKGTEITKVQSPDAYGRIGNQWGTEESPIVLGDYKSNPDAEIDLTTRVSLIDTTTASMRLVELPGGTSYWYRSLGRGENGEGVVLGTDGQLHLVDTVAGTVTRSTPVVDPWEVQEDWQAPQPQVFTMDGTAYVTEPATKEIHAVDIETGEVYASGTLTVQPNELTGVPGEVTE</sequence>
<evidence type="ECO:0000313" key="4">
    <source>
        <dbReference type="Proteomes" id="UP000001116"/>
    </source>
</evidence>
<dbReference type="AlphaFoldDB" id="A6WEH2"/>
<dbReference type="Gene3D" id="2.130.10.10">
    <property type="entry name" value="YVTN repeat-like/Quinoprotein amine dehydrogenase"/>
    <property type="match status" value="1"/>
</dbReference>
<evidence type="ECO:0000313" key="3">
    <source>
        <dbReference type="EMBL" id="ABS05211.1"/>
    </source>
</evidence>
<dbReference type="STRING" id="266940.Krad_3748"/>
<dbReference type="KEGG" id="kra:Krad_3748"/>